<reference evidence="2" key="1">
    <citation type="submission" date="2023-10" db="EMBL/GenBank/DDBJ databases">
        <title>Genome assemblies of two species of porcelain crab, Petrolisthes cinctipes and Petrolisthes manimaculis (Anomura: Porcellanidae).</title>
        <authorList>
            <person name="Angst P."/>
        </authorList>
    </citation>
    <scope>NUCLEOTIDE SEQUENCE</scope>
    <source>
        <strain evidence="2">PB745_01</strain>
        <tissue evidence="2">Gill</tissue>
    </source>
</reference>
<protein>
    <submittedName>
        <fullName evidence="2">Uncharacterized protein</fullName>
    </submittedName>
</protein>
<feature type="compositionally biased region" description="Low complexity" evidence="1">
    <location>
        <begin position="178"/>
        <end position="196"/>
    </location>
</feature>
<evidence type="ECO:0000313" key="2">
    <source>
        <dbReference type="EMBL" id="KAK3848740.1"/>
    </source>
</evidence>
<keyword evidence="3" id="KW-1185">Reference proteome</keyword>
<sequence length="251" mass="28119">MKEEKKGEGSGGKRRDEGAPSFLPTHPSSFTYTQSFLLTYPNIPQTHQATFHPPSSTNHSHQNNHSYHSSTKQPLLPLFHKTTTPTTLPQNNHSYHSSTNQPFAQLFHKPTNHFYHSSTNQPLAQLFHKPTNHSYHSSTNQPTTPTIHPQTNQPLTPPIHNQPLLYHSSTNLSYHSSTNQTTTLTTHQPTTPIPLLNSRTHHHHRPHLPARPPSPRQRGRSVGDYLNGCLPHSLHGLMTCSAATTIYGRAA</sequence>
<evidence type="ECO:0000313" key="3">
    <source>
        <dbReference type="Proteomes" id="UP001286313"/>
    </source>
</evidence>
<dbReference type="AlphaFoldDB" id="A0AAE1BH10"/>
<feature type="region of interest" description="Disordered" evidence="1">
    <location>
        <begin position="45"/>
        <end position="72"/>
    </location>
</feature>
<evidence type="ECO:0000256" key="1">
    <source>
        <dbReference type="SAM" id="MobiDB-lite"/>
    </source>
</evidence>
<comment type="caution">
    <text evidence="2">The sequence shown here is derived from an EMBL/GenBank/DDBJ whole genome shotgun (WGS) entry which is preliminary data.</text>
</comment>
<feature type="compositionally biased region" description="Basic residues" evidence="1">
    <location>
        <begin position="199"/>
        <end position="208"/>
    </location>
</feature>
<dbReference type="Proteomes" id="UP001286313">
    <property type="component" value="Unassembled WGS sequence"/>
</dbReference>
<feature type="compositionally biased region" description="Polar residues" evidence="1">
    <location>
        <begin position="132"/>
        <end position="154"/>
    </location>
</feature>
<proteinExistence type="predicted"/>
<dbReference type="EMBL" id="JAWQEG010009385">
    <property type="protein sequence ID" value="KAK3848740.1"/>
    <property type="molecule type" value="Genomic_DNA"/>
</dbReference>
<feature type="compositionally biased region" description="Polar residues" evidence="1">
    <location>
        <begin position="167"/>
        <end position="177"/>
    </location>
</feature>
<organism evidence="2 3">
    <name type="scientific">Petrolisthes cinctipes</name>
    <name type="common">Flat porcelain crab</name>
    <dbReference type="NCBI Taxonomy" id="88211"/>
    <lineage>
        <taxon>Eukaryota</taxon>
        <taxon>Metazoa</taxon>
        <taxon>Ecdysozoa</taxon>
        <taxon>Arthropoda</taxon>
        <taxon>Crustacea</taxon>
        <taxon>Multicrustacea</taxon>
        <taxon>Malacostraca</taxon>
        <taxon>Eumalacostraca</taxon>
        <taxon>Eucarida</taxon>
        <taxon>Decapoda</taxon>
        <taxon>Pleocyemata</taxon>
        <taxon>Anomura</taxon>
        <taxon>Galatheoidea</taxon>
        <taxon>Porcellanidae</taxon>
        <taxon>Petrolisthes</taxon>
    </lineage>
</organism>
<gene>
    <name evidence="2" type="ORF">Pcinc_044481</name>
</gene>
<feature type="compositionally biased region" description="Basic and acidic residues" evidence="1">
    <location>
        <begin position="1"/>
        <end position="18"/>
    </location>
</feature>
<accession>A0AAE1BH10</accession>
<feature type="compositionally biased region" description="Low complexity" evidence="1">
    <location>
        <begin position="52"/>
        <end position="71"/>
    </location>
</feature>
<feature type="region of interest" description="Disordered" evidence="1">
    <location>
        <begin position="130"/>
        <end position="223"/>
    </location>
</feature>
<name>A0AAE1BH10_PETCI</name>
<feature type="region of interest" description="Disordered" evidence="1">
    <location>
        <begin position="1"/>
        <end position="26"/>
    </location>
</feature>